<name>A0AAP0P347_9MAGN</name>
<accession>A0AAP0P347</accession>
<proteinExistence type="predicted"/>
<gene>
    <name evidence="2" type="ORF">Scep_014542</name>
</gene>
<dbReference type="AlphaFoldDB" id="A0AAP0P347"/>
<evidence type="ECO:0000313" key="3">
    <source>
        <dbReference type="Proteomes" id="UP001419268"/>
    </source>
</evidence>
<organism evidence="2 3">
    <name type="scientific">Stephania cephalantha</name>
    <dbReference type="NCBI Taxonomy" id="152367"/>
    <lineage>
        <taxon>Eukaryota</taxon>
        <taxon>Viridiplantae</taxon>
        <taxon>Streptophyta</taxon>
        <taxon>Embryophyta</taxon>
        <taxon>Tracheophyta</taxon>
        <taxon>Spermatophyta</taxon>
        <taxon>Magnoliopsida</taxon>
        <taxon>Ranunculales</taxon>
        <taxon>Menispermaceae</taxon>
        <taxon>Menispermoideae</taxon>
        <taxon>Cissampelideae</taxon>
        <taxon>Stephania</taxon>
    </lineage>
</organism>
<keyword evidence="3" id="KW-1185">Reference proteome</keyword>
<evidence type="ECO:0000256" key="1">
    <source>
        <dbReference type="SAM" id="MobiDB-lite"/>
    </source>
</evidence>
<comment type="caution">
    <text evidence="2">The sequence shown here is derived from an EMBL/GenBank/DDBJ whole genome shotgun (WGS) entry which is preliminary data.</text>
</comment>
<feature type="region of interest" description="Disordered" evidence="1">
    <location>
        <begin position="37"/>
        <end position="56"/>
    </location>
</feature>
<sequence>MGSECDPCKRRYYDLSMSKRTRKPLLPVVAVRPLEGLQCDSPVKDSDNGKQDNKCSPEVVKTSLRDLFGLDGGTDFKVNDEKEQVNLKQVSNEEAKQGLEENNSLGNHFKQEENNLKLFMKEQEGGGLEGVMLNRAVSRYARILSRLIKINKHDHRSGSVKKTVLRLTM</sequence>
<evidence type="ECO:0000313" key="2">
    <source>
        <dbReference type="EMBL" id="KAK9125696.1"/>
    </source>
</evidence>
<reference evidence="2 3" key="1">
    <citation type="submission" date="2024-01" db="EMBL/GenBank/DDBJ databases">
        <title>Genome assemblies of Stephania.</title>
        <authorList>
            <person name="Yang L."/>
        </authorList>
    </citation>
    <scope>NUCLEOTIDE SEQUENCE [LARGE SCALE GENOMIC DNA]</scope>
    <source>
        <strain evidence="2">JXDWG</strain>
        <tissue evidence="2">Leaf</tissue>
    </source>
</reference>
<dbReference type="EMBL" id="JBBNAG010000006">
    <property type="protein sequence ID" value="KAK9125696.1"/>
    <property type="molecule type" value="Genomic_DNA"/>
</dbReference>
<protein>
    <submittedName>
        <fullName evidence="2">Uncharacterized protein</fullName>
    </submittedName>
</protein>
<dbReference type="Proteomes" id="UP001419268">
    <property type="component" value="Unassembled WGS sequence"/>
</dbReference>
<feature type="compositionally biased region" description="Basic and acidic residues" evidence="1">
    <location>
        <begin position="42"/>
        <end position="55"/>
    </location>
</feature>